<accession>A0A8H5CC96</accession>
<feature type="region of interest" description="Disordered" evidence="1">
    <location>
        <begin position="193"/>
        <end position="274"/>
    </location>
</feature>
<dbReference type="Proteomes" id="UP000518752">
    <property type="component" value="Unassembled WGS sequence"/>
</dbReference>
<dbReference type="OrthoDB" id="2800798at2759"/>
<feature type="compositionally biased region" description="Polar residues" evidence="1">
    <location>
        <begin position="262"/>
        <end position="274"/>
    </location>
</feature>
<sequence>MGRIGVEVDNSKGDNGDKGIVPMPGEKGKQKQSHDPENGVTSNSRDGKKPPPQVKPGKKLLTNANLSNISKSQNSSSSIKLIPCPEGQIGRNGLRLQDAMGLSDNQERYDRIQNIARHVISRRMDLRRTFRGHTEEEIALTLRALSTEIPFLSRFEKHWASRAIVKATLGNNSLRLRKLYKIERAASRMDAEGIKEADRDEAGGDVPIETYLSEDDKSRKRGRAEADGELEPEESESEDENKKQQTRKTQASKPVKPIPKSQIANKMNNAVSKPHTSTYGIKILVDLSLDKTRGNATHVENKDTLNLKNTDDSNNTDNDNADDSDADADNEDENAPNANDATNNEDENAPNEIENTRKQQNTREPKLITQYFQTIAKKPPVPATTKKELNVYKVCKARKAKLNGVPLTCISQSQLPLKPSPSSGPRPPLKQASKSGPAAGSAAKPIRSIQNTISYAGKDIDSDAKDSSFDPGAESESASDSDLAELIPAKRRKVGTAMPGKMSPADGFKVPKFDDEDLDLSDSLDSPLQRKELERSRTSQKAIAKIDFLLCPLIEQNRDVDDVVNNGMHEDWYNAAMSIKWDQIPTRVFKLGSKLKFLISSHKSLRNYWVFKKIEKTYSSNLRRLAKNALEFSDFCNANTKPGYYGQLGYDIILDCLTTMFPPDKMDPNIITPFTGHQIILLVLLPATVIVLMAQDLQDLGYDEEGLRVLLQSSARWGELIQTITEEDEAEPNSEVNRIRRNLQKQLHSLLDNNEKNVLHAPPLRMKRKALTQINADTKSLSSLQKYMPDLIKPLHVQIPALSKTSLTLNDFHGKLPAGVTPSPRKNKRKAGNNPDDLENIPSNVLDLPNPVEISKAPAGPKRKKPRLADKTGSMPPMPTRNGRPVRKSSDEKSYLTSSVLMSWTKNRMVVQMLILSNKATTSTILPLSGPLIHVLGAKIFMKDSELSLHVEETRQGLGGSTFVGPLVVVLAVFMVSKASKPIVAMVPIGHGQMNTCFTIAQLTKTFGSQGE</sequence>
<proteinExistence type="predicted"/>
<feature type="compositionally biased region" description="Pro residues" evidence="1">
    <location>
        <begin position="418"/>
        <end position="428"/>
    </location>
</feature>
<evidence type="ECO:0000313" key="3">
    <source>
        <dbReference type="Proteomes" id="UP000518752"/>
    </source>
</evidence>
<feature type="compositionally biased region" description="Basic and acidic residues" evidence="1">
    <location>
        <begin position="193"/>
        <end position="202"/>
    </location>
</feature>
<feature type="compositionally biased region" description="Basic and acidic residues" evidence="1">
    <location>
        <begin position="354"/>
        <end position="364"/>
    </location>
</feature>
<feature type="compositionally biased region" description="Basic and acidic residues" evidence="1">
    <location>
        <begin position="458"/>
        <end position="468"/>
    </location>
</feature>
<keyword evidence="3" id="KW-1185">Reference proteome</keyword>
<dbReference type="EMBL" id="JAACJN010000560">
    <property type="protein sequence ID" value="KAF5339080.1"/>
    <property type="molecule type" value="Genomic_DNA"/>
</dbReference>
<reference evidence="2 3" key="1">
    <citation type="journal article" date="2020" name="ISME J.">
        <title>Uncovering the hidden diversity of litter-decomposition mechanisms in mushroom-forming fungi.</title>
        <authorList>
            <person name="Floudas D."/>
            <person name="Bentzer J."/>
            <person name="Ahren D."/>
            <person name="Johansson T."/>
            <person name="Persson P."/>
            <person name="Tunlid A."/>
        </authorList>
    </citation>
    <scope>NUCLEOTIDE SEQUENCE [LARGE SCALE GENOMIC DNA]</scope>
    <source>
        <strain evidence="2 3">CBS 406.79</strain>
    </source>
</reference>
<evidence type="ECO:0000256" key="1">
    <source>
        <dbReference type="SAM" id="MobiDB-lite"/>
    </source>
</evidence>
<feature type="compositionally biased region" description="Basic and acidic residues" evidence="1">
    <location>
        <begin position="300"/>
        <end position="311"/>
    </location>
</feature>
<feature type="region of interest" description="Disordered" evidence="1">
    <location>
        <begin position="412"/>
        <end position="509"/>
    </location>
</feature>
<dbReference type="AlphaFoldDB" id="A0A8H5CC96"/>
<feature type="region of interest" description="Disordered" evidence="1">
    <location>
        <begin position="300"/>
        <end position="364"/>
    </location>
</feature>
<feature type="compositionally biased region" description="Acidic residues" evidence="1">
    <location>
        <begin position="319"/>
        <end position="334"/>
    </location>
</feature>
<feature type="compositionally biased region" description="Acidic residues" evidence="1">
    <location>
        <begin position="227"/>
        <end position="239"/>
    </location>
</feature>
<evidence type="ECO:0000313" key="2">
    <source>
        <dbReference type="EMBL" id="KAF5339080.1"/>
    </source>
</evidence>
<organism evidence="2 3">
    <name type="scientific">Collybiopsis confluens</name>
    <dbReference type="NCBI Taxonomy" id="2823264"/>
    <lineage>
        <taxon>Eukaryota</taxon>
        <taxon>Fungi</taxon>
        <taxon>Dikarya</taxon>
        <taxon>Basidiomycota</taxon>
        <taxon>Agaricomycotina</taxon>
        <taxon>Agaricomycetes</taxon>
        <taxon>Agaricomycetidae</taxon>
        <taxon>Agaricales</taxon>
        <taxon>Marasmiineae</taxon>
        <taxon>Omphalotaceae</taxon>
        <taxon>Collybiopsis</taxon>
    </lineage>
</organism>
<feature type="region of interest" description="Disordered" evidence="1">
    <location>
        <begin position="1"/>
        <end position="60"/>
    </location>
</feature>
<comment type="caution">
    <text evidence="2">The sequence shown here is derived from an EMBL/GenBank/DDBJ whole genome shotgun (WGS) entry which is preliminary data.</text>
</comment>
<protein>
    <submittedName>
        <fullName evidence="2">Uncharacterized protein</fullName>
    </submittedName>
</protein>
<feature type="compositionally biased region" description="Basic and acidic residues" evidence="1">
    <location>
        <begin position="26"/>
        <end position="37"/>
    </location>
</feature>
<feature type="compositionally biased region" description="Basic and acidic residues" evidence="1">
    <location>
        <begin position="214"/>
        <end position="226"/>
    </location>
</feature>
<feature type="region of interest" description="Disordered" evidence="1">
    <location>
        <begin position="815"/>
        <end position="892"/>
    </location>
</feature>
<feature type="compositionally biased region" description="Low complexity" evidence="1">
    <location>
        <begin position="429"/>
        <end position="445"/>
    </location>
</feature>
<name>A0A8H5CC96_9AGAR</name>
<gene>
    <name evidence="2" type="ORF">D9757_015108</name>
</gene>